<name>A0AAV4NNG1_CAEEX</name>
<organism evidence="2 3">
    <name type="scientific">Caerostris extrusa</name>
    <name type="common">Bark spider</name>
    <name type="synonym">Caerostris bankana</name>
    <dbReference type="NCBI Taxonomy" id="172846"/>
    <lineage>
        <taxon>Eukaryota</taxon>
        <taxon>Metazoa</taxon>
        <taxon>Ecdysozoa</taxon>
        <taxon>Arthropoda</taxon>
        <taxon>Chelicerata</taxon>
        <taxon>Arachnida</taxon>
        <taxon>Araneae</taxon>
        <taxon>Araneomorphae</taxon>
        <taxon>Entelegynae</taxon>
        <taxon>Araneoidea</taxon>
        <taxon>Araneidae</taxon>
        <taxon>Caerostris</taxon>
    </lineage>
</organism>
<comment type="caution">
    <text evidence="2">The sequence shown here is derived from an EMBL/GenBank/DDBJ whole genome shotgun (WGS) entry which is preliminary data.</text>
</comment>
<feature type="compositionally biased region" description="Basic and acidic residues" evidence="1">
    <location>
        <begin position="51"/>
        <end position="85"/>
    </location>
</feature>
<proteinExistence type="predicted"/>
<evidence type="ECO:0000313" key="2">
    <source>
        <dbReference type="EMBL" id="GIX85338.1"/>
    </source>
</evidence>
<feature type="region of interest" description="Disordered" evidence="1">
    <location>
        <begin position="18"/>
        <end position="94"/>
    </location>
</feature>
<dbReference type="AlphaFoldDB" id="A0AAV4NNG1"/>
<reference evidence="2 3" key="1">
    <citation type="submission" date="2021-06" db="EMBL/GenBank/DDBJ databases">
        <title>Caerostris extrusa draft genome.</title>
        <authorList>
            <person name="Kono N."/>
            <person name="Arakawa K."/>
        </authorList>
    </citation>
    <scope>NUCLEOTIDE SEQUENCE [LARGE SCALE GENOMIC DNA]</scope>
</reference>
<gene>
    <name evidence="2" type="ORF">CEXT_179821</name>
</gene>
<protein>
    <submittedName>
        <fullName evidence="2">Uncharacterized protein</fullName>
    </submittedName>
</protein>
<dbReference type="EMBL" id="BPLR01003509">
    <property type="protein sequence ID" value="GIX85338.1"/>
    <property type="molecule type" value="Genomic_DNA"/>
</dbReference>
<sequence length="94" mass="10558">MCQFEGREALGSQVLECEKITQTEGRTPREGKQPEGGKIKRSFQKNRSGKKRPDVVPERNKEKKEKGTNKGTEKLTLNEDPKSEAECLSGYTTS</sequence>
<keyword evidence="3" id="KW-1185">Reference proteome</keyword>
<evidence type="ECO:0000256" key="1">
    <source>
        <dbReference type="SAM" id="MobiDB-lite"/>
    </source>
</evidence>
<feature type="compositionally biased region" description="Basic residues" evidence="1">
    <location>
        <begin position="39"/>
        <end position="50"/>
    </location>
</feature>
<feature type="compositionally biased region" description="Basic and acidic residues" evidence="1">
    <location>
        <begin position="18"/>
        <end position="38"/>
    </location>
</feature>
<accession>A0AAV4NNG1</accession>
<evidence type="ECO:0000313" key="3">
    <source>
        <dbReference type="Proteomes" id="UP001054945"/>
    </source>
</evidence>
<dbReference type="Proteomes" id="UP001054945">
    <property type="component" value="Unassembled WGS sequence"/>
</dbReference>